<accession>A0A0K8RHV8</accession>
<reference evidence="1" key="1">
    <citation type="submission" date="2012-12" db="EMBL/GenBank/DDBJ databases">
        <title>Identification and characterization of a phenylalanine ammonia-lyase gene family in Isatis indigotica Fort.</title>
        <authorList>
            <person name="Liu Q."/>
            <person name="Chen J."/>
            <person name="Zhou X."/>
            <person name="Di P."/>
            <person name="Xiao Y."/>
            <person name="Xuan H."/>
            <person name="Zhang L."/>
            <person name="Chen W."/>
        </authorList>
    </citation>
    <scope>NUCLEOTIDE SEQUENCE</scope>
    <source>
        <tissue evidence="1">Salivary gland</tissue>
    </source>
</reference>
<dbReference type="AlphaFoldDB" id="A0A0K8RHV8"/>
<dbReference type="PANTHER" id="PTHR33332">
    <property type="entry name" value="REVERSE TRANSCRIPTASE DOMAIN-CONTAINING PROTEIN"/>
    <property type="match status" value="1"/>
</dbReference>
<dbReference type="EMBL" id="GADI01003103">
    <property type="protein sequence ID" value="JAA70705.1"/>
    <property type="molecule type" value="mRNA"/>
</dbReference>
<organism evidence="1">
    <name type="scientific">Ixodes ricinus</name>
    <name type="common">Common tick</name>
    <name type="synonym">Acarus ricinus</name>
    <dbReference type="NCBI Taxonomy" id="34613"/>
    <lineage>
        <taxon>Eukaryota</taxon>
        <taxon>Metazoa</taxon>
        <taxon>Ecdysozoa</taxon>
        <taxon>Arthropoda</taxon>
        <taxon>Chelicerata</taxon>
        <taxon>Arachnida</taxon>
        <taxon>Acari</taxon>
        <taxon>Parasitiformes</taxon>
        <taxon>Ixodida</taxon>
        <taxon>Ixodoidea</taxon>
        <taxon>Ixodidae</taxon>
        <taxon>Ixodinae</taxon>
        <taxon>Ixodes</taxon>
    </lineage>
</organism>
<protein>
    <submittedName>
        <fullName evidence="1">Putative outcast ele5 orf2-h 1e-60-j 4</fullName>
    </submittedName>
</protein>
<sequence>MKLNIMKCKTMRISRKAALSPNYFLSNNLLENVSTYKYLGVHISSDLTWKTHTEYIANNSNRMLGYLRRNFSLAPSSLKLLLYKTLVRPKLEYACSVVGSRCRKPHISRLKPYQNRSATFYYYTKLPSYIKSVTLP</sequence>
<proteinExistence type="evidence at transcript level"/>
<name>A0A0K8RHV8_IXORI</name>
<evidence type="ECO:0000313" key="1">
    <source>
        <dbReference type="EMBL" id="JAA70705.1"/>
    </source>
</evidence>